<dbReference type="EMBL" id="JAVFKY010000002">
    <property type="protein sequence ID" value="KAK5581037.1"/>
    <property type="molecule type" value="Genomic_DNA"/>
</dbReference>
<evidence type="ECO:0000313" key="6">
    <source>
        <dbReference type="EMBL" id="KAK5581037.1"/>
    </source>
</evidence>
<gene>
    <name evidence="6" type="ORF">RB653_001065</name>
</gene>
<reference evidence="6 7" key="1">
    <citation type="submission" date="2023-11" db="EMBL/GenBank/DDBJ databases">
        <title>Dfirmibasis_genome.</title>
        <authorList>
            <person name="Edelbroek B."/>
            <person name="Kjellin J."/>
            <person name="Jerlstrom-Hultqvist J."/>
            <person name="Soderbom F."/>
        </authorList>
    </citation>
    <scope>NUCLEOTIDE SEQUENCE [LARGE SCALE GENOMIC DNA]</scope>
    <source>
        <strain evidence="6 7">TNS-C-14</strain>
    </source>
</reference>
<dbReference type="Gene3D" id="3.30.70.100">
    <property type="match status" value="1"/>
</dbReference>
<keyword evidence="4 5" id="KW-0406">Ion transport</keyword>
<dbReference type="Gene3D" id="3.30.70.1180">
    <property type="entry name" value="Vacuolar atp synthase subunit c, domain 1"/>
    <property type="match status" value="1"/>
</dbReference>
<dbReference type="Pfam" id="PF03223">
    <property type="entry name" value="V-ATPase_C"/>
    <property type="match status" value="1"/>
</dbReference>
<name>A0AAN7U3C4_9MYCE</name>
<keyword evidence="7" id="KW-1185">Reference proteome</keyword>
<dbReference type="PANTHER" id="PTHR10137:SF0">
    <property type="entry name" value="V-TYPE PROTON ATPASE SUBUNIT C"/>
    <property type="match status" value="1"/>
</dbReference>
<keyword evidence="3 5" id="KW-0375">Hydrogen ion transport</keyword>
<protein>
    <recommendedName>
        <fullName evidence="5">V-type proton ATPase subunit C</fullName>
    </recommendedName>
</protein>
<comment type="function">
    <text evidence="5">Subunit of the V1 complex of vacuolar(H+)-ATPase (V-ATPase), a multisubunit enzyme composed of a peripheral complex (V1) that hydrolyzes ATP and a membrane integral complex (V0) that translocates protons. V-ATPase is responsible for acidifying and maintaining the pH of intracellular compartments and in some cell types, is targeted to the plasma membrane, where it is responsible for acidifying the extracellular environment. Subunit C is necessary for the assembly of the catalytic sector of the enzyme and is likely to have a specific function in its catalytic activity.</text>
</comment>
<proteinExistence type="inferred from homology"/>
<evidence type="ECO:0000256" key="4">
    <source>
        <dbReference type="ARBA" id="ARBA00023065"/>
    </source>
</evidence>
<dbReference type="InterPro" id="IPR036132">
    <property type="entry name" value="Vac_ATP_synth_c_sf"/>
</dbReference>
<dbReference type="SUPFAM" id="SSF118203">
    <property type="entry name" value="Vacuolar ATP synthase subunit C"/>
    <property type="match status" value="1"/>
</dbReference>
<comment type="caution">
    <text evidence="6">The sequence shown here is derived from an EMBL/GenBank/DDBJ whole genome shotgun (WGS) entry which is preliminary data.</text>
</comment>
<dbReference type="PANTHER" id="PTHR10137">
    <property type="entry name" value="V-TYPE PROTON ATPASE SUBUNIT C"/>
    <property type="match status" value="1"/>
</dbReference>
<evidence type="ECO:0000313" key="7">
    <source>
        <dbReference type="Proteomes" id="UP001344447"/>
    </source>
</evidence>
<dbReference type="FunFam" id="3.30.70.100:FF:000002">
    <property type="entry name" value="V-type proton ATPase subunit C"/>
    <property type="match status" value="1"/>
</dbReference>
<dbReference type="GO" id="GO:0000221">
    <property type="term" value="C:vacuolar proton-transporting V-type ATPase, V1 domain"/>
    <property type="evidence" value="ECO:0007669"/>
    <property type="project" value="TreeGrafter"/>
</dbReference>
<dbReference type="InterPro" id="IPR004907">
    <property type="entry name" value="ATPase_V1-cplx_csu"/>
</dbReference>
<evidence type="ECO:0000256" key="2">
    <source>
        <dbReference type="ARBA" id="ARBA00022448"/>
    </source>
</evidence>
<comment type="similarity">
    <text evidence="1 5">Belongs to the V-ATPase C subunit family.</text>
</comment>
<organism evidence="6 7">
    <name type="scientific">Dictyostelium firmibasis</name>
    <dbReference type="NCBI Taxonomy" id="79012"/>
    <lineage>
        <taxon>Eukaryota</taxon>
        <taxon>Amoebozoa</taxon>
        <taxon>Evosea</taxon>
        <taxon>Eumycetozoa</taxon>
        <taxon>Dictyostelia</taxon>
        <taxon>Dictyosteliales</taxon>
        <taxon>Dictyosteliaceae</taxon>
        <taxon>Dictyostelium</taxon>
    </lineage>
</organism>
<sequence>MSESQEFWLISAPNLPNADIFDQVNQKTAKENVLSENKKFNTPGLRVGTLNSLITLNDELQKIDNIVEGTTKKIAKQLVDLVGSKPGKDKSLSINGHTIPQYLQQFAWDDAKYNLKLSLQEIVEKISSAVSKIDDDLKAKSSEYSSLSSSVASEERKASGNLQVRTLNDLLTSDNLVQTDYLTTAFVVIPKQSEKEFLACYETLSDYVLARSAKRVAQDNDYFLYSVFLFKKFYENFKTKVIEKKWVVRDFKLEDNKPTQERSKLTEDKKNCRTSLIRWCRLNFPEAFMAWVHLKVVRVFVESVLRYGIPFNFQAILMKPQKGADKKIRDILFDQFKYLGSAHISGKNETDDSEKFYPYVYIPISWDM</sequence>
<accession>A0AAN7U3C4</accession>
<dbReference type="Gene3D" id="1.20.1460.10">
    <property type="entry name" value="subunit c (vma5p) of the yeast v-atpase, domain 2"/>
    <property type="match status" value="1"/>
</dbReference>
<evidence type="ECO:0000256" key="5">
    <source>
        <dbReference type="RuleBase" id="RU364010"/>
    </source>
</evidence>
<dbReference type="AlphaFoldDB" id="A0AAN7U3C4"/>
<keyword evidence="2 5" id="KW-0813">Transport</keyword>
<dbReference type="CDD" id="cd14785">
    <property type="entry name" value="V-ATPase_C"/>
    <property type="match status" value="1"/>
</dbReference>
<evidence type="ECO:0000256" key="3">
    <source>
        <dbReference type="ARBA" id="ARBA00022781"/>
    </source>
</evidence>
<dbReference type="Proteomes" id="UP001344447">
    <property type="component" value="Unassembled WGS sequence"/>
</dbReference>
<comment type="subunit">
    <text evidence="5">V-ATPase is a heteromultimeric enzyme composed of a peripheral catalytic V1 complex (components A to H) attached to an integral membrane V0 proton pore complex.</text>
</comment>
<dbReference type="GO" id="GO:0046961">
    <property type="term" value="F:proton-transporting ATPase activity, rotational mechanism"/>
    <property type="evidence" value="ECO:0007669"/>
    <property type="project" value="InterPro"/>
</dbReference>
<evidence type="ECO:0000256" key="1">
    <source>
        <dbReference type="ARBA" id="ARBA00006138"/>
    </source>
</evidence>